<evidence type="ECO:0000313" key="5">
    <source>
        <dbReference type="EMBL" id="VDI10128.1"/>
    </source>
</evidence>
<feature type="transmembrane region" description="Helical" evidence="2">
    <location>
        <begin position="561"/>
        <end position="578"/>
    </location>
</feature>
<organism evidence="5 6">
    <name type="scientific">Mytilus galloprovincialis</name>
    <name type="common">Mediterranean mussel</name>
    <dbReference type="NCBI Taxonomy" id="29158"/>
    <lineage>
        <taxon>Eukaryota</taxon>
        <taxon>Metazoa</taxon>
        <taxon>Spiralia</taxon>
        <taxon>Lophotrochozoa</taxon>
        <taxon>Mollusca</taxon>
        <taxon>Bivalvia</taxon>
        <taxon>Autobranchia</taxon>
        <taxon>Pteriomorphia</taxon>
        <taxon>Mytilida</taxon>
        <taxon>Mytiloidea</taxon>
        <taxon>Mytilidae</taxon>
        <taxon>Mytilinae</taxon>
        <taxon>Mytilus</taxon>
    </lineage>
</organism>
<feature type="transmembrane region" description="Helical" evidence="2">
    <location>
        <begin position="382"/>
        <end position="401"/>
    </location>
</feature>
<feature type="domain" description="Heparan-alpha-glucosaminide N-acetyltransferase catalytic" evidence="4">
    <location>
        <begin position="235"/>
        <end position="357"/>
    </location>
</feature>
<evidence type="ECO:0000256" key="3">
    <source>
        <dbReference type="SAM" id="SignalP"/>
    </source>
</evidence>
<evidence type="ECO:0000256" key="2">
    <source>
        <dbReference type="SAM" id="Phobius"/>
    </source>
</evidence>
<dbReference type="Proteomes" id="UP000596742">
    <property type="component" value="Unassembled WGS sequence"/>
</dbReference>
<sequence>MTCRIILILIALFDGGVQSLSFGNKYQDDSSIPMDKAKVTITSTNAINISSQSDECYKCNPIPLAIHVRNKTVFVDTRWKTNLHITEDDGTRVIQHCSFSKHFKENGTYTIHVNTTGDAKHNCTVLITNSPKSSFIALYAAAGIFFAVALLWWLSSKYCWDKLYRKIYPNDGENEPLIDQVTISHDGSLKHSHGGLISSVSLTSSTEIHQSSKHGATQKLQGVRGSPDTKPKKERLKSLDTFRGISIVIMVFVNYGGGGYWFFSHSKWNGLTVADLVFPWFVFIMGTSMIYSFTSLLRNETPKHKIFWKILRRSCILFILGLVINTNGSSSVDMTELRIAGVLQRFAVTYLITATVHMFVAKLPDTMTETRFKDITDYWSEWIIISLFILVHTCLTFLLPVDTGCEKGYLGPGGLEKNGTQYNCTGGAAGYIDRKVFGEKHIYGSPTCKEIYHNDLPHEPEGLLGTLTSCVLCFLGLQAGKILCTYKSRSARVMRFCIWGIVLCLLAGILCKFSKNDGWIPINKNLWSLSFVFCLGGFAFLLLCFCYLMIDEWKIWNGAPFYYPGMNAILVYMGHELLHKNFPVSWDVPETHASKLAIDLYGASLWVIVATYLYYKKSFYVI</sequence>
<gene>
    <name evidence="5" type="ORF">MGAL_10B036364</name>
</gene>
<evidence type="ECO:0000256" key="1">
    <source>
        <dbReference type="SAM" id="MobiDB-lite"/>
    </source>
</evidence>
<dbReference type="AlphaFoldDB" id="A0A8B6CU61"/>
<keyword evidence="2" id="KW-0812">Transmembrane</keyword>
<evidence type="ECO:0000259" key="4">
    <source>
        <dbReference type="Pfam" id="PF07786"/>
    </source>
</evidence>
<accession>A0A8B6CU61</accession>
<feature type="region of interest" description="Disordered" evidence="1">
    <location>
        <begin position="211"/>
        <end position="233"/>
    </location>
</feature>
<feature type="transmembrane region" description="Helical" evidence="2">
    <location>
        <begin position="342"/>
        <end position="361"/>
    </location>
</feature>
<dbReference type="EMBL" id="UYJE01002366">
    <property type="protein sequence ID" value="VDI10128.1"/>
    <property type="molecule type" value="Genomic_DNA"/>
</dbReference>
<dbReference type="Pfam" id="PF07786">
    <property type="entry name" value="HGSNAT_cat"/>
    <property type="match status" value="1"/>
</dbReference>
<dbReference type="EC" id="2.3.1.78" evidence="5"/>
<feature type="signal peptide" evidence="3">
    <location>
        <begin position="1"/>
        <end position="19"/>
    </location>
</feature>
<feature type="chain" id="PRO_5032651578" evidence="3">
    <location>
        <begin position="20"/>
        <end position="622"/>
    </location>
</feature>
<dbReference type="OrthoDB" id="2149840at2759"/>
<feature type="transmembrane region" description="Helical" evidence="2">
    <location>
        <begin position="310"/>
        <end position="330"/>
    </location>
</feature>
<keyword evidence="5" id="KW-0808">Transferase</keyword>
<dbReference type="PANTHER" id="PTHR31061">
    <property type="entry name" value="LD22376P"/>
    <property type="match status" value="1"/>
</dbReference>
<keyword evidence="3" id="KW-0732">Signal</keyword>
<reference evidence="5" key="1">
    <citation type="submission" date="2018-11" db="EMBL/GenBank/DDBJ databases">
        <authorList>
            <person name="Alioto T."/>
            <person name="Alioto T."/>
        </authorList>
    </citation>
    <scope>NUCLEOTIDE SEQUENCE</scope>
</reference>
<comment type="caution">
    <text evidence="5">The sequence shown here is derived from an EMBL/GenBank/DDBJ whole genome shotgun (WGS) entry which is preliminary data.</text>
</comment>
<feature type="transmembrane region" description="Helical" evidence="2">
    <location>
        <begin position="598"/>
        <end position="615"/>
    </location>
</feature>
<keyword evidence="5" id="KW-0012">Acyltransferase</keyword>
<dbReference type="PANTHER" id="PTHR31061:SF24">
    <property type="entry name" value="LD22376P"/>
    <property type="match status" value="1"/>
</dbReference>
<dbReference type="InterPro" id="IPR012429">
    <property type="entry name" value="HGSNAT_cat"/>
</dbReference>
<protein>
    <submittedName>
        <fullName evidence="5">Heparan-alpha-glucosaminide N-acetyltransferase</fullName>
        <ecNumber evidence="5">2.3.1.78</ecNumber>
    </submittedName>
</protein>
<feature type="transmembrane region" description="Helical" evidence="2">
    <location>
        <begin position="278"/>
        <end position="298"/>
    </location>
</feature>
<feature type="transmembrane region" description="Helical" evidence="2">
    <location>
        <begin position="242"/>
        <end position="263"/>
    </location>
</feature>
<dbReference type="GO" id="GO:0015019">
    <property type="term" value="F:heparan-alpha-glucosaminide N-acetyltransferase activity"/>
    <property type="evidence" value="ECO:0007669"/>
    <property type="project" value="UniProtKB-EC"/>
</dbReference>
<feature type="transmembrane region" description="Helical" evidence="2">
    <location>
        <begin position="136"/>
        <end position="155"/>
    </location>
</feature>
<proteinExistence type="predicted"/>
<name>A0A8B6CU61_MYTGA</name>
<feature type="transmembrane region" description="Helical" evidence="2">
    <location>
        <begin position="527"/>
        <end position="549"/>
    </location>
</feature>
<feature type="compositionally biased region" description="Polar residues" evidence="1">
    <location>
        <begin position="211"/>
        <end position="220"/>
    </location>
</feature>
<feature type="transmembrane region" description="Helical" evidence="2">
    <location>
        <begin position="463"/>
        <end position="484"/>
    </location>
</feature>
<feature type="transmembrane region" description="Helical" evidence="2">
    <location>
        <begin position="496"/>
        <end position="515"/>
    </location>
</feature>
<evidence type="ECO:0000313" key="6">
    <source>
        <dbReference type="Proteomes" id="UP000596742"/>
    </source>
</evidence>
<keyword evidence="6" id="KW-1185">Reference proteome</keyword>
<keyword evidence="2" id="KW-1133">Transmembrane helix</keyword>
<keyword evidence="2" id="KW-0472">Membrane</keyword>